<evidence type="ECO:0000259" key="5">
    <source>
        <dbReference type="Pfam" id="PF02826"/>
    </source>
</evidence>
<dbReference type="GO" id="GO:0005829">
    <property type="term" value="C:cytosol"/>
    <property type="evidence" value="ECO:0007669"/>
    <property type="project" value="TreeGrafter"/>
</dbReference>
<dbReference type="FunFam" id="3.40.50.720:FF:000462">
    <property type="entry name" value="Glyoxylate reductase (NADP+)"/>
    <property type="match status" value="1"/>
</dbReference>
<keyword evidence="7" id="KW-1185">Reference proteome</keyword>
<reference evidence="6 7" key="1">
    <citation type="submission" date="2020-08" db="EMBL/GenBank/DDBJ databases">
        <title>Complete Genome Sequence of Effusibacillus dendaii Strain skT53, Isolated from Farmland soil.</title>
        <authorList>
            <person name="Konishi T."/>
            <person name="Kawasaki H."/>
        </authorList>
    </citation>
    <scope>NUCLEOTIDE SEQUENCE [LARGE SCALE GENOMIC DNA]</scope>
    <source>
        <strain evidence="7">skT53</strain>
    </source>
</reference>
<dbReference type="PANTHER" id="PTHR10996:SF283">
    <property type="entry name" value="GLYOXYLATE_HYDROXYPYRUVATE REDUCTASE B"/>
    <property type="match status" value="1"/>
</dbReference>
<evidence type="ECO:0000256" key="3">
    <source>
        <dbReference type="RuleBase" id="RU003719"/>
    </source>
</evidence>
<dbReference type="EMBL" id="AP023366">
    <property type="protein sequence ID" value="BCJ86580.1"/>
    <property type="molecule type" value="Genomic_DNA"/>
</dbReference>
<dbReference type="GO" id="GO:0016618">
    <property type="term" value="F:hydroxypyruvate reductase [NAD(P)H] activity"/>
    <property type="evidence" value="ECO:0007669"/>
    <property type="project" value="TreeGrafter"/>
</dbReference>
<dbReference type="CDD" id="cd05301">
    <property type="entry name" value="GDH"/>
    <property type="match status" value="1"/>
</dbReference>
<evidence type="ECO:0000259" key="4">
    <source>
        <dbReference type="Pfam" id="PF00389"/>
    </source>
</evidence>
<comment type="similarity">
    <text evidence="1 3">Belongs to the D-isomer specific 2-hydroxyacid dehydrogenase family.</text>
</comment>
<name>A0A7I8DDH8_9BACL</name>
<evidence type="ECO:0000256" key="2">
    <source>
        <dbReference type="ARBA" id="ARBA00023002"/>
    </source>
</evidence>
<dbReference type="GO" id="GO:0051287">
    <property type="term" value="F:NAD binding"/>
    <property type="evidence" value="ECO:0007669"/>
    <property type="project" value="InterPro"/>
</dbReference>
<dbReference type="Pfam" id="PF02826">
    <property type="entry name" value="2-Hacid_dh_C"/>
    <property type="match status" value="1"/>
</dbReference>
<dbReference type="InterPro" id="IPR036291">
    <property type="entry name" value="NAD(P)-bd_dom_sf"/>
</dbReference>
<dbReference type="InterPro" id="IPR029752">
    <property type="entry name" value="D-isomer_DH_CS1"/>
</dbReference>
<evidence type="ECO:0000313" key="6">
    <source>
        <dbReference type="EMBL" id="BCJ86580.1"/>
    </source>
</evidence>
<dbReference type="InterPro" id="IPR050223">
    <property type="entry name" value="D-isomer_2-hydroxyacid_DH"/>
</dbReference>
<dbReference type="Gene3D" id="3.40.50.720">
    <property type="entry name" value="NAD(P)-binding Rossmann-like Domain"/>
    <property type="match status" value="2"/>
</dbReference>
<dbReference type="SUPFAM" id="SSF51735">
    <property type="entry name" value="NAD(P)-binding Rossmann-fold domains"/>
    <property type="match status" value="1"/>
</dbReference>
<dbReference type="AlphaFoldDB" id="A0A7I8DDH8"/>
<sequence length="325" mass="35304">MNGEKVVVSRQIPPQALSVIKQQADVFLWESEEVPIPRDVLLRECREAVGIFATLTERIDEEFLSNAPNLKVISNMAVGVDNIDVAATTRRGIPVGHTPGVLTETTADLTFALLLASARRVVEGADLVRQGNWKTWSPMMMTGQDIFGATIGIIGMGRIGEAVAKRATGFSMRILYHNRTRRPEVEQSLGATYCSLEELLKQSDFVVVLTPSTAETHHLIGKKELHLMKSTAVLINTSRGSNVDEKALYGALQDGVIWGAGLDVFEQEPIGADHPLLSLENVVPLPHIGSASIATRTNMALLAAKNLIAGIQGEKLLHTVNPEVY</sequence>
<dbReference type="InterPro" id="IPR006140">
    <property type="entry name" value="D-isomer_DH_NAD-bd"/>
</dbReference>
<evidence type="ECO:0000313" key="7">
    <source>
        <dbReference type="Proteomes" id="UP000593802"/>
    </source>
</evidence>
<proteinExistence type="inferred from homology"/>
<keyword evidence="2 3" id="KW-0560">Oxidoreductase</keyword>
<gene>
    <name evidence="6" type="ORF">skT53_15650</name>
</gene>
<dbReference type="RefSeq" id="WP_200760570.1">
    <property type="nucleotide sequence ID" value="NZ_AP023366.1"/>
</dbReference>
<dbReference type="Pfam" id="PF00389">
    <property type="entry name" value="2-Hacid_dh"/>
    <property type="match status" value="1"/>
</dbReference>
<evidence type="ECO:0000256" key="1">
    <source>
        <dbReference type="ARBA" id="ARBA00005854"/>
    </source>
</evidence>
<dbReference type="KEGG" id="eff:skT53_15650"/>
<dbReference type="PANTHER" id="PTHR10996">
    <property type="entry name" value="2-HYDROXYACID DEHYDROGENASE-RELATED"/>
    <property type="match status" value="1"/>
</dbReference>
<feature type="domain" description="D-isomer specific 2-hydroxyacid dehydrogenase catalytic" evidence="4">
    <location>
        <begin position="6"/>
        <end position="321"/>
    </location>
</feature>
<dbReference type="SUPFAM" id="SSF52283">
    <property type="entry name" value="Formate/glycerate dehydrogenase catalytic domain-like"/>
    <property type="match status" value="1"/>
</dbReference>
<dbReference type="PROSITE" id="PS00065">
    <property type="entry name" value="D_2_HYDROXYACID_DH_1"/>
    <property type="match status" value="1"/>
</dbReference>
<protein>
    <submittedName>
        <fullName evidence="6">D-glycerate dehydrogenase</fullName>
    </submittedName>
</protein>
<accession>A0A7I8DDH8</accession>
<dbReference type="GO" id="GO:0030267">
    <property type="term" value="F:glyoxylate reductase (NADPH) activity"/>
    <property type="evidence" value="ECO:0007669"/>
    <property type="project" value="TreeGrafter"/>
</dbReference>
<dbReference type="InterPro" id="IPR006139">
    <property type="entry name" value="D-isomer_2_OHA_DH_cat_dom"/>
</dbReference>
<organism evidence="6 7">
    <name type="scientific">Effusibacillus dendaii</name>
    <dbReference type="NCBI Taxonomy" id="2743772"/>
    <lineage>
        <taxon>Bacteria</taxon>
        <taxon>Bacillati</taxon>
        <taxon>Bacillota</taxon>
        <taxon>Bacilli</taxon>
        <taxon>Bacillales</taxon>
        <taxon>Alicyclobacillaceae</taxon>
        <taxon>Effusibacillus</taxon>
    </lineage>
</organism>
<dbReference type="Proteomes" id="UP000593802">
    <property type="component" value="Chromosome"/>
</dbReference>
<feature type="domain" description="D-isomer specific 2-hydroxyacid dehydrogenase NAD-binding" evidence="5">
    <location>
        <begin position="111"/>
        <end position="289"/>
    </location>
</feature>